<dbReference type="CDD" id="cd22077">
    <property type="entry name" value="WH2_WAS_WASL-2_3"/>
    <property type="match status" value="1"/>
</dbReference>
<evidence type="ECO:0000313" key="4">
    <source>
        <dbReference type="RefSeq" id="XP_026076774.1"/>
    </source>
</evidence>
<dbReference type="SMART" id="SM00246">
    <property type="entry name" value="WH2"/>
    <property type="match status" value="1"/>
</dbReference>
<dbReference type="Proteomes" id="UP000515129">
    <property type="component" value="Chromosome 36"/>
</dbReference>
<feature type="compositionally biased region" description="Polar residues" evidence="1">
    <location>
        <begin position="294"/>
        <end position="306"/>
    </location>
</feature>
<feature type="domain" description="WH2" evidence="2">
    <location>
        <begin position="35"/>
        <end position="52"/>
    </location>
</feature>
<dbReference type="RefSeq" id="XP_026076775.1">
    <property type="nucleotide sequence ID" value="XM_026220990.1"/>
</dbReference>
<feature type="compositionally biased region" description="Pro residues" evidence="1">
    <location>
        <begin position="269"/>
        <end position="287"/>
    </location>
</feature>
<evidence type="ECO:0000313" key="3">
    <source>
        <dbReference type="Proteomes" id="UP000515129"/>
    </source>
</evidence>
<reference evidence="4 5" key="1">
    <citation type="submission" date="2025-04" db="UniProtKB">
        <authorList>
            <consortium name="RefSeq"/>
        </authorList>
    </citation>
    <scope>IDENTIFICATION</scope>
    <source>
        <strain evidence="4 5">Wakin</strain>
        <tissue evidence="4 5">Muscle</tissue>
    </source>
</reference>
<dbReference type="PROSITE" id="PS51082">
    <property type="entry name" value="WH2"/>
    <property type="match status" value="1"/>
</dbReference>
<keyword evidence="3" id="KW-1185">Reference proteome</keyword>
<feature type="compositionally biased region" description="Polar residues" evidence="1">
    <location>
        <begin position="123"/>
        <end position="141"/>
    </location>
</feature>
<gene>
    <name evidence="4 5" type="primary">LOC113055046</name>
</gene>
<dbReference type="Pfam" id="PF02205">
    <property type="entry name" value="WH2"/>
    <property type="match status" value="1"/>
</dbReference>
<dbReference type="GO" id="GO:0003779">
    <property type="term" value="F:actin binding"/>
    <property type="evidence" value="ECO:0007669"/>
    <property type="project" value="InterPro"/>
</dbReference>
<feature type="compositionally biased region" description="Low complexity" evidence="1">
    <location>
        <begin position="103"/>
        <end position="119"/>
    </location>
</feature>
<feature type="compositionally biased region" description="Low complexity" evidence="1">
    <location>
        <begin position="217"/>
        <end position="231"/>
    </location>
</feature>
<dbReference type="GeneID" id="113055046"/>
<feature type="compositionally biased region" description="Gly residues" evidence="1">
    <location>
        <begin position="68"/>
        <end position="87"/>
    </location>
</feature>
<accession>A0A6P6KWZ8</accession>
<dbReference type="RefSeq" id="XP_026076774.1">
    <property type="nucleotide sequence ID" value="XM_026220989.1"/>
</dbReference>
<feature type="compositionally biased region" description="Pro residues" evidence="1">
    <location>
        <begin position="194"/>
        <end position="208"/>
    </location>
</feature>
<dbReference type="InterPro" id="IPR003124">
    <property type="entry name" value="WH2_dom"/>
</dbReference>
<feature type="region of interest" description="Disordered" evidence="1">
    <location>
        <begin position="1"/>
        <end position="386"/>
    </location>
</feature>
<sequence length="412" mass="42666">MPIPPPPPPPGPPPAPTFNQANTAAPKLHRDEAKGRGALLSDICKGTKLKKTTVVNDRSAPKIETRGGSSGGGGGGVGAGPMGGLFSGGVPKLRPVGDSSVGRSAVRPPASRPSVPRAPGNSEPASSSRSTPPEQARNQRPSLPDFSKTSATSSSSKPTTSAPPPPLPFNRGGNRGPSPGQQGSGAHSREKPFPEPPASKGPTLPPSSPLDGPSRHPPVSSRFSSSSSPSSNAPPPYRQPTNAANGNSAPELPQRRNSLNKRSHANAQAPPPPPPAHQNRRPAPPSRDPVGRSTAPQVIPHTSHNGVRQMPPPYRGPQTSSEPPSRGKPPPLSSTGRQSSGHAPPPPPPLRNGHASSAPKSFSDDFESKYSFHPIADLPPPEEYRPFQKIYPSQNIKTLVRGVPPLPPVGGR</sequence>
<dbReference type="AlphaFoldDB" id="A0A6P6KWZ8"/>
<proteinExistence type="predicted"/>
<feature type="compositionally biased region" description="Low complexity" evidence="1">
    <location>
        <begin position="147"/>
        <end position="160"/>
    </location>
</feature>
<dbReference type="OrthoDB" id="5877983at2759"/>
<evidence type="ECO:0000313" key="5">
    <source>
        <dbReference type="RefSeq" id="XP_026076775.1"/>
    </source>
</evidence>
<feature type="compositionally biased region" description="Polar residues" evidence="1">
    <location>
        <begin position="239"/>
        <end position="248"/>
    </location>
</feature>
<name>A0A6P6KWZ8_CARAU</name>
<evidence type="ECO:0000259" key="2">
    <source>
        <dbReference type="PROSITE" id="PS51082"/>
    </source>
</evidence>
<feature type="compositionally biased region" description="Pro residues" evidence="1">
    <location>
        <begin position="1"/>
        <end position="16"/>
    </location>
</feature>
<dbReference type="GeneTree" id="ENSGT00940000155557"/>
<evidence type="ECO:0000256" key="1">
    <source>
        <dbReference type="SAM" id="MobiDB-lite"/>
    </source>
</evidence>
<protein>
    <submittedName>
        <fullName evidence="4 5">WAS/WASL-interacting protein family member 2-like</fullName>
    </submittedName>
</protein>
<organism evidence="3 4">
    <name type="scientific">Carassius auratus</name>
    <name type="common">Goldfish</name>
    <dbReference type="NCBI Taxonomy" id="7957"/>
    <lineage>
        <taxon>Eukaryota</taxon>
        <taxon>Metazoa</taxon>
        <taxon>Chordata</taxon>
        <taxon>Craniata</taxon>
        <taxon>Vertebrata</taxon>
        <taxon>Euteleostomi</taxon>
        <taxon>Actinopterygii</taxon>
        <taxon>Neopterygii</taxon>
        <taxon>Teleostei</taxon>
        <taxon>Ostariophysi</taxon>
        <taxon>Cypriniformes</taxon>
        <taxon>Cyprinidae</taxon>
        <taxon>Cyprininae</taxon>
        <taxon>Carassius</taxon>
    </lineage>
</organism>
<dbReference type="KEGG" id="caua:113055046"/>